<sequence length="140" mass="15098">MRFDSEQHRCTLIVDQDLPPGLAMNAASVVGVSFGRALENLVGPALSSQDRLIFPGVITAPLPVLLTSGAHLRELHQRCAADDTLVVLPFSALAQSCRSYEEYEARLRDANSSAIELVALGLAGPKKAITRLTGNLKLYR</sequence>
<gene>
    <name evidence="1" type="ORF">B2J69_19920</name>
</gene>
<evidence type="ECO:0008006" key="3">
    <source>
        <dbReference type="Google" id="ProtNLM"/>
    </source>
</evidence>
<dbReference type="Gene3D" id="3.40.1490.10">
    <property type="entry name" value="Bit1"/>
    <property type="match status" value="1"/>
</dbReference>
<dbReference type="AlphaFoldDB" id="A0A1V9D9K2"/>
<organism evidence="1 2">
    <name type="scientific">Pantoea latae</name>
    <dbReference type="NCBI Taxonomy" id="1964541"/>
    <lineage>
        <taxon>Bacteria</taxon>
        <taxon>Pseudomonadati</taxon>
        <taxon>Pseudomonadota</taxon>
        <taxon>Gammaproteobacteria</taxon>
        <taxon>Enterobacterales</taxon>
        <taxon>Erwiniaceae</taxon>
        <taxon>Pantoea</taxon>
    </lineage>
</organism>
<keyword evidence="2" id="KW-1185">Reference proteome</keyword>
<proteinExistence type="predicted"/>
<dbReference type="InterPro" id="IPR018988">
    <property type="entry name" value="DUF2000"/>
</dbReference>
<dbReference type="Proteomes" id="UP000192769">
    <property type="component" value="Unassembled WGS sequence"/>
</dbReference>
<name>A0A1V9D9K2_9GAMM</name>
<dbReference type="InterPro" id="IPR023476">
    <property type="entry name" value="Pep_tRNA_hydro_II_dom_sf"/>
</dbReference>
<dbReference type="InterPro" id="IPR017021">
    <property type="entry name" value="UCP033763"/>
</dbReference>
<evidence type="ECO:0000313" key="2">
    <source>
        <dbReference type="Proteomes" id="UP000192769"/>
    </source>
</evidence>
<reference evidence="1 2" key="1">
    <citation type="submission" date="2017-02" db="EMBL/GenBank/DDBJ databases">
        <title>Whole genome shotgun sequence of Pantoea agglomerans strain AS1 isolated from a cycad, Zamia floridana in Central Florida, USA.</title>
        <authorList>
            <person name="Lata P."/>
            <person name="Govindarajan S."/>
            <person name="Qi F."/>
            <person name="Li J.-L."/>
            <person name="Maurya S.K."/>
            <person name="Sahoo M.K."/>
        </authorList>
    </citation>
    <scope>NUCLEOTIDE SEQUENCE [LARGE SCALE GENOMIC DNA]</scope>
    <source>
        <strain evidence="1 2">AS1</strain>
    </source>
</reference>
<dbReference type="SUPFAM" id="SSF102462">
    <property type="entry name" value="Peptidyl-tRNA hydrolase II"/>
    <property type="match status" value="1"/>
</dbReference>
<comment type="caution">
    <text evidence="1">The sequence shown here is derived from an EMBL/GenBank/DDBJ whole genome shotgun (WGS) entry which is preliminary data.</text>
</comment>
<accession>A0A1V9D9K2</accession>
<protein>
    <recommendedName>
        <fullName evidence="3">DUF2000 domain-containing protein</fullName>
    </recommendedName>
</protein>
<dbReference type="Pfam" id="PF09391">
    <property type="entry name" value="DUF2000"/>
    <property type="match status" value="1"/>
</dbReference>
<dbReference type="PIRSF" id="PIRSF033736">
    <property type="entry name" value="UCP033763"/>
    <property type="match status" value="1"/>
</dbReference>
<evidence type="ECO:0000313" key="1">
    <source>
        <dbReference type="EMBL" id="OQP30517.1"/>
    </source>
</evidence>
<dbReference type="OrthoDB" id="9095096at2"/>
<dbReference type="RefSeq" id="WP_081141579.1">
    <property type="nucleotide sequence ID" value="NZ_MWUE01000033.1"/>
</dbReference>
<dbReference type="EMBL" id="MWUE01000033">
    <property type="protein sequence ID" value="OQP30517.1"/>
    <property type="molecule type" value="Genomic_DNA"/>
</dbReference>